<reference evidence="2" key="1">
    <citation type="submission" date="2020-05" db="EMBL/GenBank/DDBJ databases">
        <authorList>
            <person name="Chiriac C."/>
            <person name="Salcher M."/>
            <person name="Ghai R."/>
            <person name="Kavagutti S V."/>
        </authorList>
    </citation>
    <scope>NUCLEOTIDE SEQUENCE</scope>
</reference>
<dbReference type="SUPFAM" id="SSF54909">
    <property type="entry name" value="Dimeric alpha+beta barrel"/>
    <property type="match status" value="1"/>
</dbReference>
<dbReference type="Pfam" id="PF03992">
    <property type="entry name" value="ABM"/>
    <property type="match status" value="1"/>
</dbReference>
<protein>
    <submittedName>
        <fullName evidence="2">Unannotated protein</fullName>
    </submittedName>
</protein>
<dbReference type="InterPro" id="IPR007138">
    <property type="entry name" value="ABM_dom"/>
</dbReference>
<sequence>MIMETAYITVSPGRADEFEEVLKRALDIVRGAEGFIDVHVHRGIERPDVVMLAIAWETLEAHTVGFRESPRFTDWRAAISPFFAAPPAVEHWILR</sequence>
<gene>
    <name evidence="2" type="ORF">UFOPK2423_00092</name>
    <name evidence="3" type="ORF">UFOPK3266_00760</name>
</gene>
<dbReference type="PROSITE" id="PS51725">
    <property type="entry name" value="ABM"/>
    <property type="match status" value="1"/>
</dbReference>
<dbReference type="EMBL" id="CAEZXN010000001">
    <property type="protein sequence ID" value="CAB4683276.1"/>
    <property type="molecule type" value="Genomic_DNA"/>
</dbReference>
<organism evidence="2">
    <name type="scientific">freshwater metagenome</name>
    <dbReference type="NCBI Taxonomy" id="449393"/>
    <lineage>
        <taxon>unclassified sequences</taxon>
        <taxon>metagenomes</taxon>
        <taxon>ecological metagenomes</taxon>
    </lineage>
</organism>
<evidence type="ECO:0000259" key="1">
    <source>
        <dbReference type="PROSITE" id="PS51725"/>
    </source>
</evidence>
<feature type="domain" description="ABM" evidence="1">
    <location>
        <begin position="2"/>
        <end position="91"/>
    </location>
</feature>
<dbReference type="AlphaFoldDB" id="A0A6J6NAV7"/>
<dbReference type="InterPro" id="IPR011008">
    <property type="entry name" value="Dimeric_a/b-barrel"/>
</dbReference>
<evidence type="ECO:0000313" key="3">
    <source>
        <dbReference type="EMBL" id="CAB4842927.1"/>
    </source>
</evidence>
<name>A0A6J6NAV7_9ZZZZ</name>
<dbReference type="EMBL" id="CAFBAA010000015">
    <property type="protein sequence ID" value="CAB4842927.1"/>
    <property type="molecule type" value="Genomic_DNA"/>
</dbReference>
<dbReference type="Gene3D" id="3.30.70.100">
    <property type="match status" value="1"/>
</dbReference>
<evidence type="ECO:0000313" key="2">
    <source>
        <dbReference type="EMBL" id="CAB4683276.1"/>
    </source>
</evidence>
<accession>A0A6J6NAV7</accession>
<proteinExistence type="predicted"/>